<sequence>MAHGRSTDHAGSKNKERSRFQSKARKLKCYYCHKEGHYRKDCPEHKGKKKDSSKMDDAGVVEDNSNGADVLSITISSSDGGWILDTGYSYHMCPNRDWFATYRSFDDGKEMSERHWWGLILLFPKFGFQEVQVMARGSKDGEIEDENQEEEHKMENGL</sequence>
<dbReference type="Proteomes" id="UP001188597">
    <property type="component" value="Unassembled WGS sequence"/>
</dbReference>
<dbReference type="SMART" id="SM00343">
    <property type="entry name" value="ZnF_C2HC"/>
    <property type="match status" value="1"/>
</dbReference>
<comment type="caution">
    <text evidence="4">The sequence shown here is derived from an EMBL/GenBank/DDBJ whole genome shotgun (WGS) entry which is preliminary data.</text>
</comment>
<dbReference type="InterPro" id="IPR001878">
    <property type="entry name" value="Znf_CCHC"/>
</dbReference>
<dbReference type="Pfam" id="PF00098">
    <property type="entry name" value="zf-CCHC"/>
    <property type="match status" value="1"/>
</dbReference>
<dbReference type="GO" id="GO:0003676">
    <property type="term" value="F:nucleic acid binding"/>
    <property type="evidence" value="ECO:0007669"/>
    <property type="project" value="InterPro"/>
</dbReference>
<evidence type="ECO:0000259" key="3">
    <source>
        <dbReference type="PROSITE" id="PS50158"/>
    </source>
</evidence>
<dbReference type="Pfam" id="PF22936">
    <property type="entry name" value="Pol_BBD"/>
    <property type="match status" value="1"/>
</dbReference>
<evidence type="ECO:0000313" key="4">
    <source>
        <dbReference type="EMBL" id="KAK3041011.1"/>
    </source>
</evidence>
<dbReference type="SUPFAM" id="SSF57756">
    <property type="entry name" value="Retrovirus zinc finger-like domains"/>
    <property type="match status" value="1"/>
</dbReference>
<dbReference type="EMBL" id="JAVXUP010000043">
    <property type="protein sequence ID" value="KAK3041011.1"/>
    <property type="molecule type" value="Genomic_DNA"/>
</dbReference>
<dbReference type="AlphaFoldDB" id="A0AA89BR58"/>
<keyword evidence="1" id="KW-0863">Zinc-finger</keyword>
<feature type="compositionally biased region" description="Basic and acidic residues" evidence="2">
    <location>
        <begin position="38"/>
        <end position="57"/>
    </location>
</feature>
<dbReference type="InterPro" id="IPR036875">
    <property type="entry name" value="Znf_CCHC_sf"/>
</dbReference>
<feature type="region of interest" description="Disordered" evidence="2">
    <location>
        <begin position="38"/>
        <end position="63"/>
    </location>
</feature>
<name>A0AA89BR58_9ASTE</name>
<gene>
    <name evidence="4" type="ORF">RJ639_026723</name>
</gene>
<dbReference type="Gene3D" id="4.10.60.10">
    <property type="entry name" value="Zinc finger, CCHC-type"/>
    <property type="match status" value="1"/>
</dbReference>
<accession>A0AA89BR58</accession>
<feature type="region of interest" description="Disordered" evidence="2">
    <location>
        <begin position="139"/>
        <end position="158"/>
    </location>
</feature>
<evidence type="ECO:0000256" key="2">
    <source>
        <dbReference type="SAM" id="MobiDB-lite"/>
    </source>
</evidence>
<protein>
    <recommendedName>
        <fullName evidence="3">CCHC-type domain-containing protein</fullName>
    </recommendedName>
</protein>
<organism evidence="4 5">
    <name type="scientific">Escallonia herrerae</name>
    <dbReference type="NCBI Taxonomy" id="1293975"/>
    <lineage>
        <taxon>Eukaryota</taxon>
        <taxon>Viridiplantae</taxon>
        <taxon>Streptophyta</taxon>
        <taxon>Embryophyta</taxon>
        <taxon>Tracheophyta</taxon>
        <taxon>Spermatophyta</taxon>
        <taxon>Magnoliopsida</taxon>
        <taxon>eudicotyledons</taxon>
        <taxon>Gunneridae</taxon>
        <taxon>Pentapetalae</taxon>
        <taxon>asterids</taxon>
        <taxon>campanulids</taxon>
        <taxon>Escalloniales</taxon>
        <taxon>Escalloniaceae</taxon>
        <taxon>Escallonia</taxon>
    </lineage>
</organism>
<keyword evidence="1" id="KW-0862">Zinc</keyword>
<feature type="compositionally biased region" description="Basic and acidic residues" evidence="2">
    <location>
        <begin position="1"/>
        <end position="19"/>
    </location>
</feature>
<keyword evidence="1" id="KW-0479">Metal-binding</keyword>
<keyword evidence="5" id="KW-1185">Reference proteome</keyword>
<feature type="region of interest" description="Disordered" evidence="2">
    <location>
        <begin position="1"/>
        <end position="24"/>
    </location>
</feature>
<dbReference type="PROSITE" id="PS50158">
    <property type="entry name" value="ZF_CCHC"/>
    <property type="match status" value="1"/>
</dbReference>
<dbReference type="InterPro" id="IPR054722">
    <property type="entry name" value="PolX-like_BBD"/>
</dbReference>
<evidence type="ECO:0000256" key="1">
    <source>
        <dbReference type="PROSITE-ProRule" id="PRU00047"/>
    </source>
</evidence>
<feature type="domain" description="CCHC-type" evidence="3">
    <location>
        <begin position="28"/>
        <end position="44"/>
    </location>
</feature>
<evidence type="ECO:0000313" key="5">
    <source>
        <dbReference type="Proteomes" id="UP001188597"/>
    </source>
</evidence>
<dbReference type="GO" id="GO:0008270">
    <property type="term" value="F:zinc ion binding"/>
    <property type="evidence" value="ECO:0007669"/>
    <property type="project" value="UniProtKB-KW"/>
</dbReference>
<proteinExistence type="predicted"/>
<reference evidence="4" key="1">
    <citation type="submission" date="2022-12" db="EMBL/GenBank/DDBJ databases">
        <title>Draft genome assemblies for two species of Escallonia (Escalloniales).</title>
        <authorList>
            <person name="Chanderbali A."/>
            <person name="Dervinis C."/>
            <person name="Anghel I."/>
            <person name="Soltis D."/>
            <person name="Soltis P."/>
            <person name="Zapata F."/>
        </authorList>
    </citation>
    <scope>NUCLEOTIDE SEQUENCE</scope>
    <source>
        <strain evidence="4">UCBG64.0493</strain>
        <tissue evidence="4">Leaf</tissue>
    </source>
</reference>